<dbReference type="InterPro" id="IPR045676">
    <property type="entry name" value="DUF6194"/>
</dbReference>
<feature type="domain" description="DUF6194" evidence="1">
    <location>
        <begin position="1"/>
        <end position="148"/>
    </location>
</feature>
<dbReference type="OrthoDB" id="9783727at2"/>
<dbReference type="AlphaFoldDB" id="A0A1I0E546"/>
<gene>
    <name evidence="2" type="ORF">SAMN04489758_10956</name>
</gene>
<keyword evidence="3" id="KW-1185">Reference proteome</keyword>
<protein>
    <recommendedName>
        <fullName evidence="1">DUF6194 domain-containing protein</fullName>
    </recommendedName>
</protein>
<proteinExistence type="predicted"/>
<organism evidence="2 3">
    <name type="scientific">Thomasclavelia cocleata</name>
    <dbReference type="NCBI Taxonomy" id="69824"/>
    <lineage>
        <taxon>Bacteria</taxon>
        <taxon>Bacillati</taxon>
        <taxon>Bacillota</taxon>
        <taxon>Erysipelotrichia</taxon>
        <taxon>Erysipelotrichales</taxon>
        <taxon>Coprobacillaceae</taxon>
        <taxon>Thomasclavelia</taxon>
    </lineage>
</organism>
<dbReference type="RefSeq" id="WP_065987107.1">
    <property type="nucleotide sequence ID" value="NZ_CAMTSG010000009.1"/>
</dbReference>
<evidence type="ECO:0000313" key="2">
    <source>
        <dbReference type="EMBL" id="SET40019.1"/>
    </source>
</evidence>
<reference evidence="3" key="1">
    <citation type="submission" date="2016-10" db="EMBL/GenBank/DDBJ databases">
        <authorList>
            <person name="Varghese N."/>
            <person name="Submissions S."/>
        </authorList>
    </citation>
    <scope>NUCLEOTIDE SEQUENCE [LARGE SCALE GENOMIC DNA]</scope>
    <source>
        <strain evidence="3">DSM 1551</strain>
    </source>
</reference>
<evidence type="ECO:0000259" key="1">
    <source>
        <dbReference type="Pfam" id="PF19694"/>
    </source>
</evidence>
<sequence length="149" mass="17404">MTPDKILQYCLNNLEGTVLVNSWGEKGIFYNPNNTLKRGVYILTVKEKDGENDKSSNLDRENIYRVNMGLRKNTFVNMFGGIPKRPIKGGIVEMEYDFTSSNQLMPHPIYAWMGWVCILNPTEQKFEELKPLIQEAYEYAKEKFKKRKI</sequence>
<name>A0A1I0E546_9FIRM</name>
<accession>A0A1I0E546</accession>
<dbReference type="GeneID" id="78288142"/>
<dbReference type="Proteomes" id="UP000198558">
    <property type="component" value="Unassembled WGS sequence"/>
</dbReference>
<evidence type="ECO:0000313" key="3">
    <source>
        <dbReference type="Proteomes" id="UP000198558"/>
    </source>
</evidence>
<dbReference type="EMBL" id="FOIN01000009">
    <property type="protein sequence ID" value="SET40019.1"/>
    <property type="molecule type" value="Genomic_DNA"/>
</dbReference>
<dbReference type="Pfam" id="PF19694">
    <property type="entry name" value="DUF6194"/>
    <property type="match status" value="1"/>
</dbReference>